<accession>A0ABP7WN12</accession>
<name>A0ABP7WN12_9ACTN</name>
<dbReference type="EMBL" id="BAAAZG010000047">
    <property type="protein sequence ID" value="GAA4092626.1"/>
    <property type="molecule type" value="Genomic_DNA"/>
</dbReference>
<dbReference type="Proteomes" id="UP001500683">
    <property type="component" value="Unassembled WGS sequence"/>
</dbReference>
<dbReference type="Pfam" id="PF00107">
    <property type="entry name" value="ADH_zinc_N"/>
    <property type="match status" value="1"/>
</dbReference>
<dbReference type="PANTHER" id="PTHR45033:SF2">
    <property type="entry name" value="ZINC-TYPE ALCOHOL DEHYDROGENASE-LIKE PROTEIN C1773.06C"/>
    <property type="match status" value="1"/>
</dbReference>
<dbReference type="SUPFAM" id="SSF51735">
    <property type="entry name" value="NAD(P)-binding Rossmann-fold domains"/>
    <property type="match status" value="1"/>
</dbReference>
<sequence length="335" mass="35292">MRYYRLPAFTGVGALRMDERPVPEPGPRQVLVRMRAWSLNYRDLLIATGTYGRGMKPDVVPLSDGAGEVVAAGPEVTRWREGDRVLGVFMPDWISGTATADKIAASLGGTVDGVLAEYVVFDEDAVVAAPSHLDFAEAATLPCAAVTAWHCLMVQGTLAPGERVLTLGSGGVSVFALQFATLAGAEVIATSSTDAKLDRLRALGAAAGVNYTRVPQWGKAVFDMTDGGVDHVVEVGGAGTLPQSVRAARTGGRVSLIGVLARGDGLSPVPLLRKGLTVQGMLVGGRDTFEAMNRAVERHRIRPVVDRAVPFSAAPEAYRLLHSGGHFGKIVIVPD</sequence>
<proteinExistence type="predicted"/>
<dbReference type="InterPro" id="IPR020843">
    <property type="entry name" value="ER"/>
</dbReference>
<evidence type="ECO:0000313" key="2">
    <source>
        <dbReference type="EMBL" id="GAA4092626.1"/>
    </source>
</evidence>
<dbReference type="Gene3D" id="3.40.50.720">
    <property type="entry name" value="NAD(P)-binding Rossmann-like Domain"/>
    <property type="match status" value="1"/>
</dbReference>
<dbReference type="RefSeq" id="WP_344954839.1">
    <property type="nucleotide sequence ID" value="NZ_BAAAZG010000047.1"/>
</dbReference>
<dbReference type="Gene3D" id="3.90.180.10">
    <property type="entry name" value="Medium-chain alcohol dehydrogenases, catalytic domain"/>
    <property type="match status" value="1"/>
</dbReference>
<evidence type="ECO:0000259" key="1">
    <source>
        <dbReference type="SMART" id="SM00829"/>
    </source>
</evidence>
<feature type="domain" description="Enoyl reductase (ER)" evidence="1">
    <location>
        <begin position="11"/>
        <end position="332"/>
    </location>
</feature>
<organism evidence="2 3">
    <name type="scientific">Actinomadura miaoliensis</name>
    <dbReference type="NCBI Taxonomy" id="430685"/>
    <lineage>
        <taxon>Bacteria</taxon>
        <taxon>Bacillati</taxon>
        <taxon>Actinomycetota</taxon>
        <taxon>Actinomycetes</taxon>
        <taxon>Streptosporangiales</taxon>
        <taxon>Thermomonosporaceae</taxon>
        <taxon>Actinomadura</taxon>
    </lineage>
</organism>
<dbReference type="InterPro" id="IPR013149">
    <property type="entry name" value="ADH-like_C"/>
</dbReference>
<gene>
    <name evidence="2" type="ORF">GCM10022214_62920</name>
</gene>
<dbReference type="CDD" id="cd08276">
    <property type="entry name" value="MDR7"/>
    <property type="match status" value="1"/>
</dbReference>
<comment type="caution">
    <text evidence="2">The sequence shown here is derived from an EMBL/GenBank/DDBJ whole genome shotgun (WGS) entry which is preliminary data.</text>
</comment>
<evidence type="ECO:0000313" key="3">
    <source>
        <dbReference type="Proteomes" id="UP001500683"/>
    </source>
</evidence>
<protein>
    <submittedName>
        <fullName evidence="2">NAD(P)-dependent alcohol dehydrogenase</fullName>
    </submittedName>
</protein>
<keyword evidence="3" id="KW-1185">Reference proteome</keyword>
<dbReference type="InterPro" id="IPR013154">
    <property type="entry name" value="ADH-like_N"/>
</dbReference>
<dbReference type="InterPro" id="IPR052711">
    <property type="entry name" value="Zinc_ADH-like"/>
</dbReference>
<dbReference type="PANTHER" id="PTHR45033">
    <property type="match status" value="1"/>
</dbReference>
<reference evidence="3" key="1">
    <citation type="journal article" date="2019" name="Int. J. Syst. Evol. Microbiol.">
        <title>The Global Catalogue of Microorganisms (GCM) 10K type strain sequencing project: providing services to taxonomists for standard genome sequencing and annotation.</title>
        <authorList>
            <consortium name="The Broad Institute Genomics Platform"/>
            <consortium name="The Broad Institute Genome Sequencing Center for Infectious Disease"/>
            <person name="Wu L."/>
            <person name="Ma J."/>
        </authorList>
    </citation>
    <scope>NUCLEOTIDE SEQUENCE [LARGE SCALE GENOMIC DNA]</scope>
    <source>
        <strain evidence="3">JCM 16702</strain>
    </source>
</reference>
<dbReference type="Pfam" id="PF08240">
    <property type="entry name" value="ADH_N"/>
    <property type="match status" value="1"/>
</dbReference>
<dbReference type="InterPro" id="IPR036291">
    <property type="entry name" value="NAD(P)-bd_dom_sf"/>
</dbReference>
<dbReference type="SUPFAM" id="SSF50129">
    <property type="entry name" value="GroES-like"/>
    <property type="match status" value="1"/>
</dbReference>
<dbReference type="SMART" id="SM00829">
    <property type="entry name" value="PKS_ER"/>
    <property type="match status" value="1"/>
</dbReference>
<dbReference type="InterPro" id="IPR011032">
    <property type="entry name" value="GroES-like_sf"/>
</dbReference>